<organism evidence="4 5">
    <name type="scientific">Ectothiorhodospira marina</name>
    <dbReference type="NCBI Taxonomy" id="1396821"/>
    <lineage>
        <taxon>Bacteria</taxon>
        <taxon>Pseudomonadati</taxon>
        <taxon>Pseudomonadota</taxon>
        <taxon>Gammaproteobacteria</taxon>
        <taxon>Chromatiales</taxon>
        <taxon>Ectothiorhodospiraceae</taxon>
        <taxon>Ectothiorhodospira</taxon>
    </lineage>
</organism>
<dbReference type="Proteomes" id="UP000199256">
    <property type="component" value="Unassembled WGS sequence"/>
</dbReference>
<dbReference type="OrthoDB" id="9802365at2"/>
<reference evidence="5" key="1">
    <citation type="submission" date="2016-10" db="EMBL/GenBank/DDBJ databases">
        <authorList>
            <person name="Varghese N."/>
            <person name="Submissions S."/>
        </authorList>
    </citation>
    <scope>NUCLEOTIDE SEQUENCE [LARGE SCALE GENOMIC DNA]</scope>
    <source>
        <strain evidence="5">DSM 241</strain>
    </source>
</reference>
<evidence type="ECO:0000313" key="4">
    <source>
        <dbReference type="EMBL" id="SEK21093.1"/>
    </source>
</evidence>
<dbReference type="Pfam" id="PF03749">
    <property type="entry name" value="SfsA"/>
    <property type="match status" value="1"/>
</dbReference>
<protein>
    <recommendedName>
        <fullName evidence="1">Sugar fermentation stimulation protein homolog</fullName>
    </recommendedName>
</protein>
<dbReference type="Gene3D" id="2.40.50.580">
    <property type="match status" value="1"/>
</dbReference>
<dbReference type="PANTHER" id="PTHR30545:SF2">
    <property type="entry name" value="SUGAR FERMENTATION STIMULATION PROTEIN A"/>
    <property type="match status" value="1"/>
</dbReference>
<evidence type="ECO:0000259" key="3">
    <source>
        <dbReference type="Pfam" id="PF17746"/>
    </source>
</evidence>
<dbReference type="HAMAP" id="MF_00095">
    <property type="entry name" value="SfsA"/>
    <property type="match status" value="1"/>
</dbReference>
<comment type="similarity">
    <text evidence="1">Belongs to the SfsA family.</text>
</comment>
<dbReference type="RefSeq" id="WP_090249561.1">
    <property type="nucleotide sequence ID" value="NZ_FOAA01000001.1"/>
</dbReference>
<dbReference type="STRING" id="1396821.SAMN05444515_101116"/>
<dbReference type="Gene3D" id="3.40.1350.60">
    <property type="match status" value="1"/>
</dbReference>
<evidence type="ECO:0000259" key="2">
    <source>
        <dbReference type="Pfam" id="PF03749"/>
    </source>
</evidence>
<dbReference type="GO" id="GO:0003677">
    <property type="term" value="F:DNA binding"/>
    <property type="evidence" value="ECO:0007669"/>
    <property type="project" value="InterPro"/>
</dbReference>
<feature type="domain" description="Sugar fermentation stimulation protein C-terminal" evidence="2">
    <location>
        <begin position="84"/>
        <end position="221"/>
    </location>
</feature>
<dbReference type="CDD" id="cd22359">
    <property type="entry name" value="SfsA-like_bacterial"/>
    <property type="match status" value="1"/>
</dbReference>
<name>A0A1H7F4P2_9GAMM</name>
<dbReference type="InterPro" id="IPR005224">
    <property type="entry name" value="SfsA"/>
</dbReference>
<dbReference type="FunFam" id="2.40.50.580:FF:000001">
    <property type="entry name" value="Sugar fermentation stimulation protein A"/>
    <property type="match status" value="1"/>
</dbReference>
<feature type="domain" description="SfsA N-terminal OB" evidence="3">
    <location>
        <begin position="14"/>
        <end position="80"/>
    </location>
</feature>
<gene>
    <name evidence="1" type="primary">sfsA</name>
    <name evidence="4" type="ORF">SAMN05444515_101116</name>
</gene>
<dbReference type="EMBL" id="FOAA01000001">
    <property type="protein sequence ID" value="SEK21093.1"/>
    <property type="molecule type" value="Genomic_DNA"/>
</dbReference>
<dbReference type="InterPro" id="IPR041465">
    <property type="entry name" value="SfsA_N"/>
</dbReference>
<dbReference type="InterPro" id="IPR040452">
    <property type="entry name" value="SfsA_C"/>
</dbReference>
<proteinExistence type="inferred from homology"/>
<dbReference type="NCBIfam" id="TIGR00230">
    <property type="entry name" value="sfsA"/>
    <property type="match status" value="1"/>
</dbReference>
<accession>A0A1H7F4P2</accession>
<keyword evidence="5" id="KW-1185">Reference proteome</keyword>
<dbReference type="PANTHER" id="PTHR30545">
    <property type="entry name" value="SUGAR FERMENTATION STIMULATION PROTEIN A"/>
    <property type="match status" value="1"/>
</dbReference>
<dbReference type="AlphaFoldDB" id="A0A1H7F4P2"/>
<evidence type="ECO:0000256" key="1">
    <source>
        <dbReference type="HAMAP-Rule" id="MF_00095"/>
    </source>
</evidence>
<dbReference type="Pfam" id="PF17746">
    <property type="entry name" value="SfsA_N"/>
    <property type="match status" value="1"/>
</dbReference>
<sequence length="235" mass="26062">MILPDPLIPGTLQRRYKRFLADVTLDDGQTITAHCPNTGSMMGCMAPGSRVWLSHSDDPKRKYPHTWELVEAGEGVLVGIHTGRSNALVEEAIRNGELPTLADPTELRREVRYGRLRSRIDLLLTLDDTPCYVEVKNVTAAVDNGVAIFPDAVSTRGTRHLQELMAMIEDGHRAALVFCVQREDVTRVRPADEIDPDYGHWLRRAAQAGVEILALGARVSTRDITLHRALPVDLG</sequence>
<evidence type="ECO:0000313" key="5">
    <source>
        <dbReference type="Proteomes" id="UP000199256"/>
    </source>
</evidence>